<dbReference type="FunFam" id="2.60.40.10:FF:000107">
    <property type="entry name" value="Myosin, light chain kinase a"/>
    <property type="match status" value="1"/>
</dbReference>
<dbReference type="SUPFAM" id="SSF48726">
    <property type="entry name" value="Immunoglobulin"/>
    <property type="match status" value="1"/>
</dbReference>
<dbReference type="InterPro" id="IPR003598">
    <property type="entry name" value="Ig_sub2"/>
</dbReference>
<dbReference type="SMART" id="SM00408">
    <property type="entry name" value="IGc2"/>
    <property type="match status" value="1"/>
</dbReference>
<evidence type="ECO:0000313" key="6">
    <source>
        <dbReference type="Proteomes" id="UP000694558"/>
    </source>
</evidence>
<dbReference type="InterPro" id="IPR050964">
    <property type="entry name" value="Striated_Muscle_Regulatory"/>
</dbReference>
<dbReference type="InterPro" id="IPR013783">
    <property type="entry name" value="Ig-like_fold"/>
</dbReference>
<dbReference type="InterPro" id="IPR036179">
    <property type="entry name" value="Ig-like_dom_sf"/>
</dbReference>
<evidence type="ECO:0000256" key="3">
    <source>
        <dbReference type="SAM" id="MobiDB-lite"/>
    </source>
</evidence>
<protein>
    <recommendedName>
        <fullName evidence="4">Ig-like domain-containing protein</fullName>
    </recommendedName>
</protein>
<evidence type="ECO:0000256" key="2">
    <source>
        <dbReference type="ARBA" id="ARBA00023319"/>
    </source>
</evidence>
<dbReference type="Gene3D" id="2.60.40.10">
    <property type="entry name" value="Immunoglobulins"/>
    <property type="match status" value="1"/>
</dbReference>
<dbReference type="Proteomes" id="UP000694558">
    <property type="component" value="Chromosome 12"/>
</dbReference>
<feature type="domain" description="Ig-like" evidence="4">
    <location>
        <begin position="21"/>
        <end position="114"/>
    </location>
</feature>
<dbReference type="AlphaFoldDB" id="A0A8D2ZR49"/>
<evidence type="ECO:0000259" key="4">
    <source>
        <dbReference type="PROSITE" id="PS50835"/>
    </source>
</evidence>
<dbReference type="PROSITE" id="PS50835">
    <property type="entry name" value="IG_LIKE"/>
    <property type="match status" value="1"/>
</dbReference>
<accession>A0A8D2ZR49</accession>
<sequence length="195" mass="21150">KKGNNVLTKHSKLILYFSISPAIPVTFKQKLKNQEAVEEGSVMLRCELSKPGPSTVRWLKNGTQISIDQRCRHKTTDNGVCTLVIKNLTANDSGIYTCEVVNKFGVTSYNGNVTVVQPQQPAPTAQKHAHPPLAAITPLQVAPPKPQVQAETQSPDLPQSPGVGCVNTDSSAELTCYTLQQVCSFMSTNISFVTK</sequence>
<dbReference type="PANTHER" id="PTHR13817">
    <property type="entry name" value="TITIN"/>
    <property type="match status" value="1"/>
</dbReference>
<dbReference type="InterPro" id="IPR003599">
    <property type="entry name" value="Ig_sub"/>
</dbReference>
<dbReference type="InterPro" id="IPR007110">
    <property type="entry name" value="Ig-like_dom"/>
</dbReference>
<evidence type="ECO:0000313" key="5">
    <source>
        <dbReference type="Ensembl" id="ENSSMAP00000006257.2"/>
    </source>
</evidence>
<dbReference type="GO" id="GO:0055013">
    <property type="term" value="P:cardiac muscle cell development"/>
    <property type="evidence" value="ECO:0007669"/>
    <property type="project" value="UniProtKB-ARBA"/>
</dbReference>
<dbReference type="Ensembl" id="ENSSMAT00000006339.2">
    <property type="protein sequence ID" value="ENSSMAP00000006257.2"/>
    <property type="gene ID" value="ENSSMAG00000003849.2"/>
</dbReference>
<proteinExistence type="predicted"/>
<dbReference type="Pfam" id="PF07679">
    <property type="entry name" value="I-set"/>
    <property type="match status" value="1"/>
</dbReference>
<feature type="region of interest" description="Disordered" evidence="3">
    <location>
        <begin position="142"/>
        <end position="161"/>
    </location>
</feature>
<dbReference type="InterPro" id="IPR013098">
    <property type="entry name" value="Ig_I-set"/>
</dbReference>
<dbReference type="CDD" id="cd00096">
    <property type="entry name" value="Ig"/>
    <property type="match status" value="1"/>
</dbReference>
<reference evidence="5" key="2">
    <citation type="submission" date="2025-08" db="UniProtKB">
        <authorList>
            <consortium name="Ensembl"/>
        </authorList>
    </citation>
    <scope>IDENTIFICATION</scope>
</reference>
<dbReference type="GeneTree" id="ENSGT00940000177273"/>
<dbReference type="SMART" id="SM00409">
    <property type="entry name" value="IG"/>
    <property type="match status" value="1"/>
</dbReference>
<keyword evidence="1" id="KW-0677">Repeat</keyword>
<keyword evidence="2" id="KW-0393">Immunoglobulin domain</keyword>
<reference evidence="5" key="1">
    <citation type="submission" date="2023-05" db="EMBL/GenBank/DDBJ databases">
        <title>High-quality long-read genome of Scophthalmus maximus.</title>
        <authorList>
            <person name="Lien S."/>
            <person name="Martinez P."/>
        </authorList>
    </citation>
    <scope>NUCLEOTIDE SEQUENCE [LARGE SCALE GENOMIC DNA]</scope>
</reference>
<name>A0A8D2ZR49_SCOMX</name>
<organism evidence="5 6">
    <name type="scientific">Scophthalmus maximus</name>
    <name type="common">Turbot</name>
    <name type="synonym">Psetta maxima</name>
    <dbReference type="NCBI Taxonomy" id="52904"/>
    <lineage>
        <taxon>Eukaryota</taxon>
        <taxon>Metazoa</taxon>
        <taxon>Chordata</taxon>
        <taxon>Craniata</taxon>
        <taxon>Vertebrata</taxon>
        <taxon>Euteleostomi</taxon>
        <taxon>Actinopterygii</taxon>
        <taxon>Neopterygii</taxon>
        <taxon>Teleostei</taxon>
        <taxon>Neoteleostei</taxon>
        <taxon>Acanthomorphata</taxon>
        <taxon>Carangaria</taxon>
        <taxon>Pleuronectiformes</taxon>
        <taxon>Pleuronectoidei</taxon>
        <taxon>Scophthalmidae</taxon>
        <taxon>Scophthalmus</taxon>
    </lineage>
</organism>
<evidence type="ECO:0000256" key="1">
    <source>
        <dbReference type="ARBA" id="ARBA00022737"/>
    </source>
</evidence>
<dbReference type="GO" id="GO:0003007">
    <property type="term" value="P:heart morphogenesis"/>
    <property type="evidence" value="ECO:0007669"/>
    <property type="project" value="UniProtKB-ARBA"/>
</dbReference>
<dbReference type="PANTHER" id="PTHR13817:SF171">
    <property type="entry name" value="STRETCHIN-MLCK, ISOFORM U"/>
    <property type="match status" value="1"/>
</dbReference>